<evidence type="ECO:0000313" key="2">
    <source>
        <dbReference type="EMBL" id="WMV25314.1"/>
    </source>
</evidence>
<feature type="region of interest" description="Disordered" evidence="1">
    <location>
        <begin position="30"/>
        <end position="63"/>
    </location>
</feature>
<reference evidence="2" key="1">
    <citation type="submission" date="2023-08" db="EMBL/GenBank/DDBJ databases">
        <title>A de novo genome assembly of Solanum verrucosum Schlechtendal, a Mexican diploid species geographically isolated from the other diploid A-genome species in potato relatives.</title>
        <authorList>
            <person name="Hosaka K."/>
        </authorList>
    </citation>
    <scope>NUCLEOTIDE SEQUENCE</scope>
    <source>
        <tissue evidence="2">Young leaves</tissue>
    </source>
</reference>
<gene>
    <name evidence="2" type="ORF">MTR67_018699</name>
</gene>
<evidence type="ECO:0000313" key="3">
    <source>
        <dbReference type="Proteomes" id="UP001234989"/>
    </source>
</evidence>
<sequence length="210" mass="22806">MPFQTGDNVLLKMYHGDMDYIIKCRGRARARGRGRVEGNGAPVKNAHVNENPHAHHEEIEEKNVDVKDVDDVGQEEEGLVGPGVLSSAKSTQAPTNPPVASTAPKGLVGPGVLSSAKSTQAPTNPHVASTAPKVGGTGGNDAFFCPLLGFVMNDKYVPRTWRDHKKDEFMALEKDGMIMVAYEANFHDLSRYATQLVTTEEERFGYLLGD</sequence>
<organism evidence="2 3">
    <name type="scientific">Solanum verrucosum</name>
    <dbReference type="NCBI Taxonomy" id="315347"/>
    <lineage>
        <taxon>Eukaryota</taxon>
        <taxon>Viridiplantae</taxon>
        <taxon>Streptophyta</taxon>
        <taxon>Embryophyta</taxon>
        <taxon>Tracheophyta</taxon>
        <taxon>Spermatophyta</taxon>
        <taxon>Magnoliopsida</taxon>
        <taxon>eudicotyledons</taxon>
        <taxon>Gunneridae</taxon>
        <taxon>Pentapetalae</taxon>
        <taxon>asterids</taxon>
        <taxon>lamiids</taxon>
        <taxon>Solanales</taxon>
        <taxon>Solanaceae</taxon>
        <taxon>Solanoideae</taxon>
        <taxon>Solaneae</taxon>
        <taxon>Solanum</taxon>
    </lineage>
</organism>
<keyword evidence="3" id="KW-1185">Reference proteome</keyword>
<protein>
    <submittedName>
        <fullName evidence="2">Uncharacterized protein</fullName>
    </submittedName>
</protein>
<evidence type="ECO:0000256" key="1">
    <source>
        <dbReference type="SAM" id="MobiDB-lite"/>
    </source>
</evidence>
<dbReference type="EMBL" id="CP133615">
    <property type="protein sequence ID" value="WMV25314.1"/>
    <property type="molecule type" value="Genomic_DNA"/>
</dbReference>
<proteinExistence type="predicted"/>
<feature type="region of interest" description="Disordered" evidence="1">
    <location>
        <begin position="77"/>
        <end position="135"/>
    </location>
</feature>
<name>A0AAF0TMX3_SOLVR</name>
<feature type="compositionally biased region" description="Polar residues" evidence="1">
    <location>
        <begin position="115"/>
        <end position="127"/>
    </location>
</feature>
<feature type="compositionally biased region" description="Basic and acidic residues" evidence="1">
    <location>
        <begin position="50"/>
        <end position="63"/>
    </location>
</feature>
<dbReference type="Proteomes" id="UP001234989">
    <property type="component" value="Chromosome 4"/>
</dbReference>
<accession>A0AAF0TMX3</accession>
<dbReference type="AlphaFoldDB" id="A0AAF0TMX3"/>